<protein>
    <submittedName>
        <fullName evidence="2">Uncharacterized protein</fullName>
    </submittedName>
</protein>
<keyword evidence="1" id="KW-0472">Membrane</keyword>
<dbReference type="VEuPathDB" id="VectorBase:GAUT038359"/>
<accession>A0A1A9VIA9</accession>
<dbReference type="Proteomes" id="UP000078200">
    <property type="component" value="Unassembled WGS sequence"/>
</dbReference>
<name>A0A1A9VIA9_GLOAU</name>
<dbReference type="EnsemblMetazoa" id="GAUT038359-RA">
    <property type="protein sequence ID" value="GAUT038359-PA"/>
    <property type="gene ID" value="GAUT038359"/>
</dbReference>
<feature type="transmembrane region" description="Helical" evidence="1">
    <location>
        <begin position="20"/>
        <end position="43"/>
    </location>
</feature>
<keyword evidence="1" id="KW-0812">Transmembrane</keyword>
<sequence length="73" mass="8282">MFGLPPSLISREDATVTVKIYFSQTISLLTTYSSIASLSNIYAYESMHRYQDIHLESVANRDEDLISGHTRLN</sequence>
<evidence type="ECO:0000313" key="2">
    <source>
        <dbReference type="EnsemblMetazoa" id="GAUT038359-PA"/>
    </source>
</evidence>
<keyword evidence="3" id="KW-1185">Reference proteome</keyword>
<organism evidence="2 3">
    <name type="scientific">Glossina austeni</name>
    <name type="common">Savannah tsetse fly</name>
    <dbReference type="NCBI Taxonomy" id="7395"/>
    <lineage>
        <taxon>Eukaryota</taxon>
        <taxon>Metazoa</taxon>
        <taxon>Ecdysozoa</taxon>
        <taxon>Arthropoda</taxon>
        <taxon>Hexapoda</taxon>
        <taxon>Insecta</taxon>
        <taxon>Pterygota</taxon>
        <taxon>Neoptera</taxon>
        <taxon>Endopterygota</taxon>
        <taxon>Diptera</taxon>
        <taxon>Brachycera</taxon>
        <taxon>Muscomorpha</taxon>
        <taxon>Hippoboscoidea</taxon>
        <taxon>Glossinidae</taxon>
        <taxon>Glossina</taxon>
    </lineage>
</organism>
<proteinExistence type="predicted"/>
<keyword evidence="1" id="KW-1133">Transmembrane helix</keyword>
<evidence type="ECO:0000256" key="1">
    <source>
        <dbReference type="SAM" id="Phobius"/>
    </source>
</evidence>
<evidence type="ECO:0000313" key="3">
    <source>
        <dbReference type="Proteomes" id="UP000078200"/>
    </source>
</evidence>
<dbReference type="AlphaFoldDB" id="A0A1A9VIA9"/>
<reference evidence="2" key="1">
    <citation type="submission" date="2020-05" db="UniProtKB">
        <authorList>
            <consortium name="EnsemblMetazoa"/>
        </authorList>
    </citation>
    <scope>IDENTIFICATION</scope>
    <source>
        <strain evidence="2">TTRI</strain>
    </source>
</reference>